<sequence length="137" mass="14780">MARGDHGSGVAGNGTSTPSRSAALVGRCGGVGLTERKGLGRAEQDPKVVLHGQRVQSHLVLACLAHSPPGLELLTSLFPFLTLPLCLSLRPAASSVESSLCSIPSRFDVDHYRQTFRDAPAVQMQHYQMQQSWHQCF</sequence>
<reference evidence="2 3" key="1">
    <citation type="journal article" date="2014" name="Curr. Biol.">
        <title>The genome of the clonal raider ant Cerapachys biroi.</title>
        <authorList>
            <person name="Oxley P.R."/>
            <person name="Ji L."/>
            <person name="Fetter-Pruneda I."/>
            <person name="McKenzie S.K."/>
            <person name="Li C."/>
            <person name="Hu H."/>
            <person name="Zhang G."/>
            <person name="Kronauer D.J."/>
        </authorList>
    </citation>
    <scope>NUCLEOTIDE SEQUENCE [LARGE SCALE GENOMIC DNA]</scope>
</reference>
<proteinExistence type="predicted"/>
<accession>A0A026W8C5</accession>
<evidence type="ECO:0000313" key="3">
    <source>
        <dbReference type="Proteomes" id="UP000053097"/>
    </source>
</evidence>
<gene>
    <name evidence="2" type="ORF">X777_09027</name>
</gene>
<evidence type="ECO:0000313" key="2">
    <source>
        <dbReference type="EMBL" id="EZA52357.1"/>
    </source>
</evidence>
<dbReference type="AlphaFoldDB" id="A0A026W8C5"/>
<dbReference type="Proteomes" id="UP000053097">
    <property type="component" value="Unassembled WGS sequence"/>
</dbReference>
<organism evidence="2 3">
    <name type="scientific">Ooceraea biroi</name>
    <name type="common">Clonal raider ant</name>
    <name type="synonym">Cerapachys biroi</name>
    <dbReference type="NCBI Taxonomy" id="2015173"/>
    <lineage>
        <taxon>Eukaryota</taxon>
        <taxon>Metazoa</taxon>
        <taxon>Ecdysozoa</taxon>
        <taxon>Arthropoda</taxon>
        <taxon>Hexapoda</taxon>
        <taxon>Insecta</taxon>
        <taxon>Pterygota</taxon>
        <taxon>Neoptera</taxon>
        <taxon>Endopterygota</taxon>
        <taxon>Hymenoptera</taxon>
        <taxon>Apocrita</taxon>
        <taxon>Aculeata</taxon>
        <taxon>Formicoidea</taxon>
        <taxon>Formicidae</taxon>
        <taxon>Dorylinae</taxon>
        <taxon>Ooceraea</taxon>
    </lineage>
</organism>
<feature type="region of interest" description="Disordered" evidence="1">
    <location>
        <begin position="1"/>
        <end position="23"/>
    </location>
</feature>
<keyword evidence="3" id="KW-1185">Reference proteome</keyword>
<protein>
    <submittedName>
        <fullName evidence="2">Uncharacterized protein</fullName>
    </submittedName>
</protein>
<dbReference type="EMBL" id="KK107347">
    <property type="protein sequence ID" value="EZA52357.1"/>
    <property type="molecule type" value="Genomic_DNA"/>
</dbReference>
<name>A0A026W8C5_OOCBI</name>
<evidence type="ECO:0000256" key="1">
    <source>
        <dbReference type="SAM" id="MobiDB-lite"/>
    </source>
</evidence>